<keyword evidence="3" id="KW-1185">Reference proteome</keyword>
<protein>
    <submittedName>
        <fullName evidence="2">Uncharacterized protein</fullName>
    </submittedName>
</protein>
<dbReference type="GO" id="GO:0000445">
    <property type="term" value="C:THO complex part of transcription export complex"/>
    <property type="evidence" value="ECO:0007669"/>
    <property type="project" value="TreeGrafter"/>
</dbReference>
<proteinExistence type="predicted"/>
<feature type="compositionally biased region" description="Basic and acidic residues" evidence="1">
    <location>
        <begin position="992"/>
        <end position="1014"/>
    </location>
</feature>
<accession>A0A0L0S2I5</accession>
<reference evidence="2 3" key="1">
    <citation type="submission" date="2009-11" db="EMBL/GenBank/DDBJ databases">
        <title>Annotation of Allomyces macrogynus ATCC 38327.</title>
        <authorList>
            <consortium name="The Broad Institute Genome Sequencing Platform"/>
            <person name="Russ C."/>
            <person name="Cuomo C."/>
            <person name="Burger G."/>
            <person name="Gray M.W."/>
            <person name="Holland P.W.H."/>
            <person name="King N."/>
            <person name="Lang F.B.F."/>
            <person name="Roger A.J."/>
            <person name="Ruiz-Trillo I."/>
            <person name="Young S.K."/>
            <person name="Zeng Q."/>
            <person name="Gargeya S."/>
            <person name="Fitzgerald M."/>
            <person name="Haas B."/>
            <person name="Abouelleil A."/>
            <person name="Alvarado L."/>
            <person name="Arachchi H.M."/>
            <person name="Berlin A."/>
            <person name="Chapman S.B."/>
            <person name="Gearin G."/>
            <person name="Goldberg J."/>
            <person name="Griggs A."/>
            <person name="Gujja S."/>
            <person name="Hansen M."/>
            <person name="Heiman D."/>
            <person name="Howarth C."/>
            <person name="Larimer J."/>
            <person name="Lui A."/>
            <person name="MacDonald P.J.P."/>
            <person name="McCowen C."/>
            <person name="Montmayeur A."/>
            <person name="Murphy C."/>
            <person name="Neiman D."/>
            <person name="Pearson M."/>
            <person name="Priest M."/>
            <person name="Roberts A."/>
            <person name="Saif S."/>
            <person name="Shea T."/>
            <person name="Sisk P."/>
            <person name="Stolte C."/>
            <person name="Sykes S."/>
            <person name="Wortman J."/>
            <person name="Nusbaum C."/>
            <person name="Birren B."/>
        </authorList>
    </citation>
    <scope>NUCLEOTIDE SEQUENCE [LARGE SCALE GENOMIC DNA]</scope>
    <source>
        <strain evidence="2 3">ATCC 38327</strain>
    </source>
</reference>
<dbReference type="STRING" id="578462.A0A0L0S2I5"/>
<feature type="compositionally biased region" description="Basic and acidic residues" evidence="1">
    <location>
        <begin position="918"/>
        <end position="933"/>
    </location>
</feature>
<gene>
    <name evidence="2" type="ORF">AMAG_02400</name>
</gene>
<dbReference type="PANTHER" id="PTHR13265">
    <property type="entry name" value="THO COMPLEX SUBUNIT 1"/>
    <property type="match status" value="1"/>
</dbReference>
<feature type="region of interest" description="Disordered" evidence="1">
    <location>
        <begin position="591"/>
        <end position="1068"/>
    </location>
</feature>
<dbReference type="eggNOG" id="KOG2491">
    <property type="taxonomic scope" value="Eukaryota"/>
</dbReference>
<feature type="compositionally biased region" description="Pro residues" evidence="1">
    <location>
        <begin position="937"/>
        <end position="949"/>
    </location>
</feature>
<dbReference type="Pfam" id="PF11957">
    <property type="entry name" value="efThoc1"/>
    <property type="match status" value="1"/>
</dbReference>
<name>A0A0L0S2I5_ALLM3</name>
<dbReference type="PANTHER" id="PTHR13265:SF0">
    <property type="entry name" value="HPR1"/>
    <property type="match status" value="1"/>
</dbReference>
<sequence>MAAPPIAAAVPLADPPTGRALVTLATSVLEQLICHALDQPAPVNVTALVRERLWPLTEPAFATPAASLARRIHAMAWHVVWSTAPVAIKETSVGDPARFVRFALVYLDALLAWCELDTERAVASAEAAAKGDDDAMEVVDGAAPTVPESLCEAMPGGADGEHMLFVDRFADVLDMTPTGHCTRILLFLLDHIPQVLHSVIRDISAPQDFSRLVKKQLLGVFTSVLRRSPSLLYPDVVSTILRINTVMSSVDEASALNPRALPNVDNITHIDTELPRSTGPDDAQLQHRNQFYQRLWRLQQMLQDPREFLRAQNATPLSEFLANVEECVHEFAKIAHDLKEHLRNPTKDKLMGAGDNQHTAGTAHDFFVSKFLTSRELFDAQITDPYFRRQVLVQFLLAFEVLHFYSDAHVRDLEPALVTAGKRNKSMLPTSGITYVTPDQVRHMKTLRTRIAVLLSRIPPNGIDFLETVLQLIRHEGMWMDWKAKYFNPKLKQPVPTLAAPTHVSRIDLVAAADLPRDLGHPRLNELWNEEPKEVPSDLPPIDLARWVAQVEDEARGDLDAEYQLSRKEQWKWQTFRLYVQQLFATMTKPTTPYPIRDLVRRGQGQPDMTDAEREEEEERRREREEMEREMEEERARIEAEAEALRKEREARIAEKRRREEEERKRAEEARVAAETEARKKADEERKVKEEEQRKRDEELRRVQEEQRKGQEEQRRPQDEQQRKAHEEQQRKAHEEQQRKAHEEQQRKAHEERRKPEENRPKFEDLRAQLEAGRRKNDDPRPTENQSRHDQPLGDKRPDDPPRPVELTLRRDQPPADKRPDDVPRPDQMRGRTDSVSLLPVEAPAPAAPPLADRRGSDRRRRRDRRGRSASPPPPPPASSTGPSSLDHRLGFHSATPAPPPAALPAAHNQHQSQYQQFDRRPASSDARERRWDTAPAPQPSAATPPPPQSQGQAVQSGPSRLFQRLTAPANEHASQGSRSRGGSSSAGGGFGDRDDRGPREDDRYGRGDRDGDQRGGAGGGNGDRDWDRDRSDRGDRDRDRDRSDRDRGERKRGGRSDRDERKRRRAG</sequence>
<organism evidence="2 3">
    <name type="scientific">Allomyces macrogynus (strain ATCC 38327)</name>
    <name type="common">Allomyces javanicus var. macrogynus</name>
    <dbReference type="NCBI Taxonomy" id="578462"/>
    <lineage>
        <taxon>Eukaryota</taxon>
        <taxon>Fungi</taxon>
        <taxon>Fungi incertae sedis</taxon>
        <taxon>Blastocladiomycota</taxon>
        <taxon>Blastocladiomycetes</taxon>
        <taxon>Blastocladiales</taxon>
        <taxon>Blastocladiaceae</taxon>
        <taxon>Allomyces</taxon>
    </lineage>
</organism>
<evidence type="ECO:0000313" key="2">
    <source>
        <dbReference type="EMBL" id="KNE56610.1"/>
    </source>
</evidence>
<reference evidence="3" key="2">
    <citation type="submission" date="2009-11" db="EMBL/GenBank/DDBJ databases">
        <title>The Genome Sequence of Allomyces macrogynus strain ATCC 38327.</title>
        <authorList>
            <consortium name="The Broad Institute Genome Sequencing Platform"/>
            <person name="Russ C."/>
            <person name="Cuomo C."/>
            <person name="Shea T."/>
            <person name="Young S.K."/>
            <person name="Zeng Q."/>
            <person name="Koehrsen M."/>
            <person name="Haas B."/>
            <person name="Borodovsky M."/>
            <person name="Guigo R."/>
            <person name="Alvarado L."/>
            <person name="Berlin A."/>
            <person name="Borenstein D."/>
            <person name="Chen Z."/>
            <person name="Engels R."/>
            <person name="Freedman E."/>
            <person name="Gellesch M."/>
            <person name="Goldberg J."/>
            <person name="Griggs A."/>
            <person name="Gujja S."/>
            <person name="Heiman D."/>
            <person name="Hepburn T."/>
            <person name="Howarth C."/>
            <person name="Jen D."/>
            <person name="Larson L."/>
            <person name="Lewis B."/>
            <person name="Mehta T."/>
            <person name="Park D."/>
            <person name="Pearson M."/>
            <person name="Roberts A."/>
            <person name="Saif S."/>
            <person name="Shenoy N."/>
            <person name="Sisk P."/>
            <person name="Stolte C."/>
            <person name="Sykes S."/>
            <person name="Walk T."/>
            <person name="White J."/>
            <person name="Yandava C."/>
            <person name="Burger G."/>
            <person name="Gray M.W."/>
            <person name="Holland P.W.H."/>
            <person name="King N."/>
            <person name="Lang F.B.F."/>
            <person name="Roger A.J."/>
            <person name="Ruiz-Trillo I."/>
            <person name="Lander E."/>
            <person name="Nusbaum C."/>
        </authorList>
    </citation>
    <scope>NUCLEOTIDE SEQUENCE [LARGE SCALE GENOMIC DNA]</scope>
    <source>
        <strain evidence="3">ATCC 38327</strain>
    </source>
</reference>
<dbReference type="EMBL" id="GG745330">
    <property type="protein sequence ID" value="KNE56610.1"/>
    <property type="molecule type" value="Genomic_DNA"/>
</dbReference>
<feature type="compositionally biased region" description="Basic and acidic residues" evidence="1">
    <location>
        <begin position="619"/>
        <end position="833"/>
    </location>
</feature>
<dbReference type="Proteomes" id="UP000054350">
    <property type="component" value="Unassembled WGS sequence"/>
</dbReference>
<evidence type="ECO:0000313" key="3">
    <source>
        <dbReference type="Proteomes" id="UP000054350"/>
    </source>
</evidence>
<dbReference type="GO" id="GO:0006406">
    <property type="term" value="P:mRNA export from nucleus"/>
    <property type="evidence" value="ECO:0007669"/>
    <property type="project" value="TreeGrafter"/>
</dbReference>
<dbReference type="InterPro" id="IPR021861">
    <property type="entry name" value="THO_THOC1"/>
</dbReference>
<evidence type="ECO:0000256" key="1">
    <source>
        <dbReference type="SAM" id="MobiDB-lite"/>
    </source>
</evidence>
<dbReference type="CDD" id="cd22265">
    <property type="entry name" value="UDM1_RNF168"/>
    <property type="match status" value="1"/>
</dbReference>
<feature type="compositionally biased region" description="Basic and acidic residues" evidence="1">
    <location>
        <begin position="1023"/>
        <end position="1061"/>
    </location>
</feature>
<dbReference type="OrthoDB" id="9402762at2759"/>
<dbReference type="VEuPathDB" id="FungiDB:AMAG_02400"/>
<feature type="compositionally biased region" description="Basic residues" evidence="1">
    <location>
        <begin position="857"/>
        <end position="868"/>
    </location>
</feature>
<dbReference type="AlphaFoldDB" id="A0A0L0S2I5"/>